<dbReference type="PANTHER" id="PTHR31942">
    <property type="entry name" value="MLO-LIKE PROTEIN 1"/>
    <property type="match status" value="1"/>
</dbReference>
<reference evidence="10 11" key="1">
    <citation type="journal article" date="2018" name="Plant J.">
        <title>Genome sequences of Chlorella sorokiniana UTEX 1602 and Micractinium conductrix SAG 241.80: implications to maltose excretion by a green alga.</title>
        <authorList>
            <person name="Arriola M.B."/>
            <person name="Velmurugan N."/>
            <person name="Zhang Y."/>
            <person name="Plunkett M.H."/>
            <person name="Hondzo H."/>
            <person name="Barney B.M."/>
        </authorList>
    </citation>
    <scope>NUCLEOTIDE SEQUENCE [LARGE SCALE GENOMIC DNA]</scope>
    <source>
        <strain evidence="10 11">SAG 241.80</strain>
    </source>
</reference>
<dbReference type="GO" id="GO:0016020">
    <property type="term" value="C:membrane"/>
    <property type="evidence" value="ECO:0007669"/>
    <property type="project" value="UniProtKB-SubCell"/>
</dbReference>
<dbReference type="OrthoDB" id="1388414at2759"/>
<feature type="region of interest" description="Disordered" evidence="8">
    <location>
        <begin position="398"/>
        <end position="418"/>
    </location>
</feature>
<sequence>MAEGEEGLETSILETPTWVLAIVFTLFMVLSLMFEIVTHRVRHFFLRRGRPGMAEAWDKLVGELTLLGFLSLLLTAFAGPLGAMCVPYSASMAEWTLESTIPGCPCCLAETHGISLCAEMDHGCLFNASSHSPFCNCELTGSEEYMERGVEPYLESGLAKGDACMPFDSYKALYFLEISARSLNTVSEHLNVSRSDVCDFLGNETFADEGSLELLEEDLDWDPTAWEQVGRRRQRRRLSGAGRGAGTGAGEGAPRGRRRLSGGEGGGRAKEERVTVDPLRVMLGQDNSSGTTLHMLPRVKLFKCTGPFLSTNCPDGQVLLISPEALHQVHIWLFLVAICHVAVSVLQIALGKLRLRLWRRWEAQAQAEAASGRPNPLLASPSRVGYWHDWRGSSRSLFGHALEPPHEEDGGAGGRDAAPCAGAAAAAAAGSEGSAGSSEGGKPGDLEAAGDAPKSEAGLPAGAAGSCTGAATVQSRRGAGAAVKSSRERLSEWAGAVRLRWRFQPPQFTSVGHYLAEGLICFVQALSPNTVTRHNFMIMRAAWVASQRAPCAPPAGKEEGSAGGAAAETPGDDGGAAAAHAVSSEQRMQQGVGAGGSLAAPTPHAAHWHWLHYFGPCCGGPQLLKRYCAGDFVDHLLRSIEDDTPSFVGLSIEMAVVACVILLVSGVTGFTAPVFLEVSAGLLLATNITLVAVLRHSCRGGVPHGPAMRWWRSPRLLLSVPIRLILFLCSFMYASLAFFAWQFGGNSCFFETGPRGLPWWTLIFATSIMLLWVSAATIPTFSLVVHSHTVNAVEPSAHAGVSMLAAVIKGDAKPGPSGAPQSGGGRPVAGSVHAPAGGAQHNGGADGAAGQAEAALQAEVAQLRARVAHLEAALHPSAAGGSAAQTQTAAGALGRAAVNTVQDAVLETALESLTADSEEGLPDVTSVVEAAVADPKAAGDLVGEVAAGGAGLVATRAASHLLVQGVGQALAGTVGVPVRLLHSLADWLHFFLLDRLAATPLGAGAAATQGMSRCSSHARAAALSIALFLAAALLCPQPALAARQRRLHSLTAQASAPAPVAAPSPADDPCPLPVFCLVTP</sequence>
<keyword evidence="4" id="KW-0611">Plant defense</keyword>
<accession>A0A2P6VKM8</accession>
<feature type="transmembrane region" description="Helical" evidence="9">
    <location>
        <begin position="674"/>
        <end position="695"/>
    </location>
</feature>
<feature type="region of interest" description="Disordered" evidence="8">
    <location>
        <begin position="551"/>
        <end position="582"/>
    </location>
</feature>
<comment type="subcellular location">
    <subcellularLocation>
        <location evidence="1">Membrane</location>
        <topology evidence="1">Multi-pass membrane protein</topology>
    </subcellularLocation>
</comment>
<evidence type="ECO:0000313" key="10">
    <source>
        <dbReference type="EMBL" id="PSC74617.1"/>
    </source>
</evidence>
<organism evidence="10 11">
    <name type="scientific">Micractinium conductrix</name>
    <dbReference type="NCBI Taxonomy" id="554055"/>
    <lineage>
        <taxon>Eukaryota</taxon>
        <taxon>Viridiplantae</taxon>
        <taxon>Chlorophyta</taxon>
        <taxon>core chlorophytes</taxon>
        <taxon>Trebouxiophyceae</taxon>
        <taxon>Chlorellales</taxon>
        <taxon>Chlorellaceae</taxon>
        <taxon>Chlorella clade</taxon>
        <taxon>Micractinium</taxon>
    </lineage>
</organism>
<feature type="region of interest" description="Disordered" evidence="8">
    <location>
        <begin position="431"/>
        <end position="465"/>
    </location>
</feature>
<dbReference type="PANTHER" id="PTHR31942:SF52">
    <property type="entry name" value="MLO-LIKE PROTEIN 1"/>
    <property type="match status" value="1"/>
</dbReference>
<evidence type="ECO:0000256" key="5">
    <source>
        <dbReference type="ARBA" id="ARBA00022989"/>
    </source>
</evidence>
<evidence type="ECO:0000313" key="11">
    <source>
        <dbReference type="Proteomes" id="UP000239649"/>
    </source>
</evidence>
<feature type="compositionally biased region" description="Low complexity" evidence="8">
    <location>
        <begin position="564"/>
        <end position="581"/>
    </location>
</feature>
<feature type="transmembrane region" description="Helical" evidence="9">
    <location>
        <begin position="1020"/>
        <end position="1040"/>
    </location>
</feature>
<keyword evidence="3 9" id="KW-0812">Transmembrane</keyword>
<evidence type="ECO:0000256" key="9">
    <source>
        <dbReference type="SAM" id="Phobius"/>
    </source>
</evidence>
<keyword evidence="7" id="KW-0568">Pathogenesis-related protein</keyword>
<keyword evidence="11" id="KW-1185">Reference proteome</keyword>
<comment type="caution">
    <text evidence="10">The sequence shown here is derived from an EMBL/GenBank/DDBJ whole genome shotgun (WGS) entry which is preliminary data.</text>
</comment>
<name>A0A2P6VKM8_9CHLO</name>
<feature type="transmembrane region" description="Helical" evidence="9">
    <location>
        <begin position="329"/>
        <end position="350"/>
    </location>
</feature>
<evidence type="ECO:0000256" key="2">
    <source>
        <dbReference type="ARBA" id="ARBA00006574"/>
    </source>
</evidence>
<feature type="region of interest" description="Disordered" evidence="8">
    <location>
        <begin position="232"/>
        <end position="271"/>
    </location>
</feature>
<dbReference type="AlphaFoldDB" id="A0A2P6VKM8"/>
<dbReference type="GO" id="GO:0006952">
    <property type="term" value="P:defense response"/>
    <property type="evidence" value="ECO:0007669"/>
    <property type="project" value="UniProtKB-KW"/>
</dbReference>
<dbReference type="InterPro" id="IPR004326">
    <property type="entry name" value="Mlo"/>
</dbReference>
<feature type="transmembrane region" description="Helical" evidence="9">
    <location>
        <begin position="18"/>
        <end position="39"/>
    </location>
</feature>
<feature type="transmembrane region" description="Helical" evidence="9">
    <location>
        <begin position="647"/>
        <end position="668"/>
    </location>
</feature>
<comment type="similarity">
    <text evidence="2">Belongs to the MLO family.</text>
</comment>
<feature type="transmembrane region" description="Helical" evidence="9">
    <location>
        <begin position="759"/>
        <end position="778"/>
    </location>
</feature>
<proteinExistence type="inferred from homology"/>
<evidence type="ECO:0000256" key="7">
    <source>
        <dbReference type="ARBA" id="ARBA00023265"/>
    </source>
</evidence>
<evidence type="ECO:0000256" key="1">
    <source>
        <dbReference type="ARBA" id="ARBA00004141"/>
    </source>
</evidence>
<keyword evidence="6 9" id="KW-0472">Membrane</keyword>
<evidence type="ECO:0000256" key="4">
    <source>
        <dbReference type="ARBA" id="ARBA00022821"/>
    </source>
</evidence>
<dbReference type="EMBL" id="LHPF02000004">
    <property type="protein sequence ID" value="PSC74617.1"/>
    <property type="molecule type" value="Genomic_DNA"/>
</dbReference>
<feature type="region of interest" description="Disordered" evidence="8">
    <location>
        <begin position="812"/>
        <end position="850"/>
    </location>
</feature>
<evidence type="ECO:0000256" key="3">
    <source>
        <dbReference type="ARBA" id="ARBA00022692"/>
    </source>
</evidence>
<protein>
    <submittedName>
        <fullName evidence="10">MLO 12</fullName>
    </submittedName>
</protein>
<dbReference type="Pfam" id="PF03094">
    <property type="entry name" value="Mlo"/>
    <property type="match status" value="3"/>
</dbReference>
<dbReference type="STRING" id="554055.A0A2P6VKM8"/>
<feature type="transmembrane region" description="Helical" evidence="9">
    <location>
        <begin position="60"/>
        <end position="83"/>
    </location>
</feature>
<keyword evidence="5 9" id="KW-1133">Transmembrane helix</keyword>
<evidence type="ECO:0000256" key="6">
    <source>
        <dbReference type="ARBA" id="ARBA00023136"/>
    </source>
</evidence>
<feature type="compositionally biased region" description="Gly residues" evidence="8">
    <location>
        <begin position="241"/>
        <end position="253"/>
    </location>
</feature>
<dbReference type="Proteomes" id="UP000239649">
    <property type="component" value="Unassembled WGS sequence"/>
</dbReference>
<feature type="transmembrane region" description="Helical" evidence="9">
    <location>
        <begin position="716"/>
        <end position="739"/>
    </location>
</feature>
<gene>
    <name evidence="10" type="ORF">C2E20_2292</name>
</gene>
<evidence type="ECO:0000256" key="8">
    <source>
        <dbReference type="SAM" id="MobiDB-lite"/>
    </source>
</evidence>